<accession>A0A2R4M4W8</accession>
<dbReference type="EMBL" id="CP028475">
    <property type="protein sequence ID" value="AVW92215.1"/>
    <property type="molecule type" value="Genomic_DNA"/>
</dbReference>
<gene>
    <name evidence="1" type="ORF">DA792_14900</name>
</gene>
<proteinExistence type="predicted"/>
<organism evidence="1 2">
    <name type="scientific">Celeribacter baekdonensis</name>
    <dbReference type="NCBI Taxonomy" id="875171"/>
    <lineage>
        <taxon>Bacteria</taxon>
        <taxon>Pseudomonadati</taxon>
        <taxon>Pseudomonadota</taxon>
        <taxon>Alphaproteobacteria</taxon>
        <taxon>Rhodobacterales</taxon>
        <taxon>Roseobacteraceae</taxon>
        <taxon>Celeribacter</taxon>
    </lineage>
</organism>
<name>A0A2R4M4W8_9RHOB</name>
<protein>
    <submittedName>
        <fullName evidence="1">Uncharacterized protein</fullName>
    </submittedName>
</protein>
<dbReference type="Proteomes" id="UP000241447">
    <property type="component" value="Chromosome"/>
</dbReference>
<sequence>MSGPVSAPAQEITPEDESLLEQVYTIYGSLSAFQLSNLTHVPGGPWDIATKTGGNYALIHDDLIKQHYKVKRAEANRQAAHD</sequence>
<dbReference type="KEGG" id="cbak:DA792_14900"/>
<evidence type="ECO:0000313" key="1">
    <source>
        <dbReference type="EMBL" id="AVW92215.1"/>
    </source>
</evidence>
<reference evidence="1 2" key="1">
    <citation type="submission" date="2018-03" db="EMBL/GenBank/DDBJ databases">
        <title>The Complete Genome of Celeribacter baekdonensis strain LH4, a Thiosulfate-Oxidizing Alphaproteobacterium Isolated from Gulf of Mexico Continental Slope Sediments.</title>
        <authorList>
            <person name="Flood B.E."/>
            <person name="Bailey J.V."/>
            <person name="Leprich D."/>
        </authorList>
    </citation>
    <scope>NUCLEOTIDE SEQUENCE [LARGE SCALE GENOMIC DNA]</scope>
    <source>
        <strain evidence="1 2">LH4</strain>
    </source>
</reference>
<evidence type="ECO:0000313" key="2">
    <source>
        <dbReference type="Proteomes" id="UP000241447"/>
    </source>
</evidence>
<dbReference type="AlphaFoldDB" id="A0A2R4M4W8"/>